<reference evidence="7 8" key="1">
    <citation type="submission" date="2019-12" db="EMBL/GenBank/DDBJ databases">
        <title>Snethiella sp. nov. sp. isolated from sea sand.</title>
        <authorList>
            <person name="Kim J."/>
            <person name="Jeong S.E."/>
            <person name="Jung H.S."/>
            <person name="Jeon C.O."/>
        </authorList>
    </citation>
    <scope>NUCLEOTIDE SEQUENCE [LARGE SCALE GENOMIC DNA]</scope>
    <source>
        <strain evidence="7 8">DP05</strain>
    </source>
</reference>
<dbReference type="NCBIfam" id="TIGR01780">
    <property type="entry name" value="SSADH"/>
    <property type="match status" value="1"/>
</dbReference>
<dbReference type="InterPro" id="IPR050740">
    <property type="entry name" value="Aldehyde_DH_Superfamily"/>
</dbReference>
<dbReference type="EMBL" id="WTUW01000002">
    <property type="protein sequence ID" value="MZR30319.1"/>
    <property type="molecule type" value="Genomic_DNA"/>
</dbReference>
<evidence type="ECO:0000256" key="3">
    <source>
        <dbReference type="ARBA" id="ARBA00023097"/>
    </source>
</evidence>
<dbReference type="InterPro" id="IPR010102">
    <property type="entry name" value="Succ_semiAld_DH"/>
</dbReference>
<dbReference type="GO" id="GO:0005829">
    <property type="term" value="C:cytosol"/>
    <property type="evidence" value="ECO:0007669"/>
    <property type="project" value="TreeGrafter"/>
</dbReference>
<organism evidence="7 8">
    <name type="scientific">Sneathiella litorea</name>
    <dbReference type="NCBI Taxonomy" id="2606216"/>
    <lineage>
        <taxon>Bacteria</taxon>
        <taxon>Pseudomonadati</taxon>
        <taxon>Pseudomonadota</taxon>
        <taxon>Alphaproteobacteria</taxon>
        <taxon>Sneathiellales</taxon>
        <taxon>Sneathiellaceae</taxon>
        <taxon>Sneathiella</taxon>
    </lineage>
</organism>
<keyword evidence="2 5" id="KW-0560">Oxidoreductase</keyword>
<proteinExistence type="inferred from homology"/>
<dbReference type="GO" id="GO:0004777">
    <property type="term" value="F:succinate-semialdehyde dehydrogenase (NAD+) activity"/>
    <property type="evidence" value="ECO:0007669"/>
    <property type="project" value="TreeGrafter"/>
</dbReference>
<accession>A0A6L8W6I7</accession>
<dbReference type="InterPro" id="IPR029510">
    <property type="entry name" value="Ald_DH_CS_GLU"/>
</dbReference>
<dbReference type="Proteomes" id="UP000476030">
    <property type="component" value="Unassembled WGS sequence"/>
</dbReference>
<dbReference type="GO" id="GO:0009450">
    <property type="term" value="P:gamma-aminobutyric acid catabolic process"/>
    <property type="evidence" value="ECO:0007669"/>
    <property type="project" value="InterPro"/>
</dbReference>
<dbReference type="RefSeq" id="WP_161314913.1">
    <property type="nucleotide sequence ID" value="NZ_WTUW01000002.1"/>
</dbReference>
<evidence type="ECO:0000256" key="1">
    <source>
        <dbReference type="ARBA" id="ARBA00009986"/>
    </source>
</evidence>
<dbReference type="FunFam" id="3.40.605.10:FF:000005">
    <property type="entry name" value="Succinate-semialdehyde dehydrogenase I"/>
    <property type="match status" value="1"/>
</dbReference>
<dbReference type="PROSITE" id="PS00070">
    <property type="entry name" value="ALDEHYDE_DEHYDR_CYS"/>
    <property type="match status" value="1"/>
</dbReference>
<dbReference type="Gene3D" id="3.40.309.10">
    <property type="entry name" value="Aldehyde Dehydrogenase, Chain A, domain 2"/>
    <property type="match status" value="1"/>
</dbReference>
<feature type="active site" evidence="4">
    <location>
        <position position="263"/>
    </location>
</feature>
<dbReference type="PANTHER" id="PTHR43353:SF5">
    <property type="entry name" value="SUCCINATE-SEMIALDEHYDE DEHYDROGENASE, MITOCHONDRIAL"/>
    <property type="match status" value="1"/>
</dbReference>
<dbReference type="PANTHER" id="PTHR43353">
    <property type="entry name" value="SUCCINATE-SEMIALDEHYDE DEHYDROGENASE, MITOCHONDRIAL"/>
    <property type="match status" value="1"/>
</dbReference>
<dbReference type="AlphaFoldDB" id="A0A6L8W6I7"/>
<dbReference type="InterPro" id="IPR016162">
    <property type="entry name" value="Ald_DH_N"/>
</dbReference>
<dbReference type="InterPro" id="IPR015590">
    <property type="entry name" value="Aldehyde_DH_dom"/>
</dbReference>
<dbReference type="InterPro" id="IPR016163">
    <property type="entry name" value="Ald_DH_C"/>
</dbReference>
<dbReference type="NCBIfam" id="NF008415">
    <property type="entry name" value="PRK11241.1"/>
    <property type="match status" value="1"/>
</dbReference>
<dbReference type="InterPro" id="IPR016160">
    <property type="entry name" value="Ald_DH_CS_CYS"/>
</dbReference>
<dbReference type="Gene3D" id="3.40.605.10">
    <property type="entry name" value="Aldehyde Dehydrogenase, Chain A, domain 1"/>
    <property type="match status" value="1"/>
</dbReference>
<dbReference type="InterPro" id="IPR016161">
    <property type="entry name" value="Ald_DH/histidinol_DH"/>
</dbReference>
<comment type="caution">
    <text evidence="7">The sequence shown here is derived from an EMBL/GenBank/DDBJ whole genome shotgun (WGS) entry which is preliminary data.</text>
</comment>
<dbReference type="Pfam" id="PF00171">
    <property type="entry name" value="Aldedh"/>
    <property type="match status" value="1"/>
</dbReference>
<sequence length="493" mass="52688">MLDKNTNPLNLKDPDLLRMQGLVAGKWCDADSGKTLEVTNPATGEVIGTAPLMCADETRRAIEAAKAAMPGWAGKTAKERANILRKWHDLMLENTDDLAKIMTVEMGKPLAEAKGEVAYAASFIEWFAEEGKRIYGDTIPEHQNDKRIVVIKQPIGVTVAITPWNFPIAMITRKAAPALAAGCPMVIKPAELTPYSAFAMAVLAERAGIPAGILGIVTGDAQAIGKEMTSNPIVAKLTFTGSTAVGKLLMEQCAGTVKKTSMELGGNAPFIVFDDANIDEAVEAAIASKYRNAGQTCVCANRLYVQDNIQDAFVAKLIERVKDIKVGNGLEDGVMQGPLITEAAVEKVEDHIKDALGKGAALAVGGHRHSLGQTFFEPTILTGVTQEMKVAKEETFGPMAPIFTFTDEADVIAMANDTEFGLAAYLCARDIGRIWRVSEALEYGIVGINTGIISTEVAPFGGVKQSGIGREGSKYGIDDYLEIKYMCIGGINS</sequence>
<dbReference type="PROSITE" id="PS00687">
    <property type="entry name" value="ALDEHYDE_DEHYDR_GLU"/>
    <property type="match status" value="1"/>
</dbReference>
<evidence type="ECO:0000256" key="4">
    <source>
        <dbReference type="PROSITE-ProRule" id="PRU10007"/>
    </source>
</evidence>
<evidence type="ECO:0000256" key="5">
    <source>
        <dbReference type="RuleBase" id="RU003345"/>
    </source>
</evidence>
<evidence type="ECO:0000313" key="7">
    <source>
        <dbReference type="EMBL" id="MZR30319.1"/>
    </source>
</evidence>
<evidence type="ECO:0000256" key="2">
    <source>
        <dbReference type="ARBA" id="ARBA00023002"/>
    </source>
</evidence>
<keyword evidence="3" id="KW-0558">Oxidation</keyword>
<dbReference type="SUPFAM" id="SSF53720">
    <property type="entry name" value="ALDH-like"/>
    <property type="match status" value="1"/>
</dbReference>
<dbReference type="FunFam" id="3.40.605.10:FF:000026">
    <property type="entry name" value="Aldehyde dehydrogenase, putative"/>
    <property type="match status" value="1"/>
</dbReference>
<name>A0A6L8W6I7_9PROT</name>
<protein>
    <submittedName>
        <fullName evidence="7">NADP-dependent succinate-semialdehyde dehydrogenase</fullName>
    </submittedName>
</protein>
<evidence type="ECO:0000313" key="8">
    <source>
        <dbReference type="Proteomes" id="UP000476030"/>
    </source>
</evidence>
<comment type="similarity">
    <text evidence="1 5">Belongs to the aldehyde dehydrogenase family.</text>
</comment>
<evidence type="ECO:0000259" key="6">
    <source>
        <dbReference type="Pfam" id="PF00171"/>
    </source>
</evidence>
<keyword evidence="8" id="KW-1185">Reference proteome</keyword>
<dbReference type="FunFam" id="3.40.309.10:FF:000004">
    <property type="entry name" value="Succinate-semialdehyde dehydrogenase I"/>
    <property type="match status" value="1"/>
</dbReference>
<dbReference type="CDD" id="cd07103">
    <property type="entry name" value="ALDH_F5_SSADH_GabD"/>
    <property type="match status" value="1"/>
</dbReference>
<gene>
    <name evidence="7" type="primary">gabD</name>
    <name evidence="7" type="ORF">GQE98_06680</name>
</gene>
<feature type="domain" description="Aldehyde dehydrogenase" evidence="6">
    <location>
        <begin position="27"/>
        <end position="485"/>
    </location>
</feature>